<dbReference type="AlphaFoldDB" id="A0A835Q985"/>
<name>A0A835Q985_VANPL</name>
<dbReference type="Gene3D" id="2.160.20.10">
    <property type="entry name" value="Single-stranded right-handed beta-helix, Pectin lyase-like"/>
    <property type="match status" value="1"/>
</dbReference>
<protein>
    <recommendedName>
        <fullName evidence="3 8">Pectate lyase</fullName>
        <ecNumber evidence="3 8">4.2.2.2</ecNumber>
    </recommendedName>
</protein>
<sequence length="331" mass="36856">MVVLPYTNVDESLRALAGKAEGFGRHAIGGLHGAVYVVTNLNDDGCGSLREGCRREEPLWIVFDISGTIHLSSILRVSSYKTIDGRGQKIKLTGKGLKLKECEHVILCNLVLKGGRGHDADAIQIKPKSRHIWIDRCSLSDFDDGLIDITQESTDITVSRCHFSKHDKALIIGACCSNIGDRCIRVTVHHCFFNGTTQRHPRVRFAKVHLYNNYTRCWGIYAVCASVESKIISQCNIYEAGQKKKVFKYMPEKAADKNDCDSGWIRSEGDLFLNGAQPCLLEECGGFCSFEVHKHYQTWTMEPASDTLKESIKVCSGWQPIPRSSDNASAI</sequence>
<dbReference type="GO" id="GO:0045490">
    <property type="term" value="P:pectin catabolic process"/>
    <property type="evidence" value="ECO:0007669"/>
    <property type="project" value="UniProtKB-UniPathway"/>
</dbReference>
<evidence type="ECO:0000256" key="1">
    <source>
        <dbReference type="ARBA" id="ARBA00000695"/>
    </source>
</evidence>
<dbReference type="InterPro" id="IPR045032">
    <property type="entry name" value="PEL"/>
</dbReference>
<evidence type="ECO:0000313" key="10">
    <source>
        <dbReference type="EMBL" id="KAG0468079.1"/>
    </source>
</evidence>
<gene>
    <name evidence="10" type="ORF">HPP92_017407</name>
</gene>
<dbReference type="InterPro" id="IPR018082">
    <property type="entry name" value="AmbAllergen"/>
</dbReference>
<dbReference type="Pfam" id="PF00544">
    <property type="entry name" value="Pectate_lyase_4"/>
    <property type="match status" value="1"/>
</dbReference>
<accession>A0A835Q985</accession>
<comment type="pathway">
    <text evidence="2 8">Glycan metabolism; pectin degradation; 2-dehydro-3-deoxy-D-gluconate from pectin: step 2/5.</text>
</comment>
<dbReference type="EC" id="4.2.2.2" evidence="3 8"/>
<evidence type="ECO:0000256" key="8">
    <source>
        <dbReference type="RuleBase" id="RU361123"/>
    </source>
</evidence>
<evidence type="ECO:0000259" key="9">
    <source>
        <dbReference type="SMART" id="SM00656"/>
    </source>
</evidence>
<keyword evidence="4 8" id="KW-0479">Metal-binding</keyword>
<dbReference type="PANTHER" id="PTHR31683">
    <property type="entry name" value="PECTATE LYASE 18-RELATED"/>
    <property type="match status" value="1"/>
</dbReference>
<reference evidence="10 11" key="1">
    <citation type="journal article" date="2020" name="Nat. Food">
        <title>A phased Vanilla planifolia genome enables genetic improvement of flavour and production.</title>
        <authorList>
            <person name="Hasing T."/>
            <person name="Tang H."/>
            <person name="Brym M."/>
            <person name="Khazi F."/>
            <person name="Huang T."/>
            <person name="Chambers A.H."/>
        </authorList>
    </citation>
    <scope>NUCLEOTIDE SEQUENCE [LARGE SCALE GENOMIC DNA]</scope>
    <source>
        <tissue evidence="10">Leaf</tissue>
    </source>
</reference>
<evidence type="ECO:0000256" key="4">
    <source>
        <dbReference type="ARBA" id="ARBA00022723"/>
    </source>
</evidence>
<keyword evidence="7 8" id="KW-0456">Lyase</keyword>
<dbReference type="SMART" id="SM00656">
    <property type="entry name" value="Amb_all"/>
    <property type="match status" value="1"/>
</dbReference>
<organism evidence="10 11">
    <name type="scientific">Vanilla planifolia</name>
    <name type="common">Vanilla</name>
    <dbReference type="NCBI Taxonomy" id="51239"/>
    <lineage>
        <taxon>Eukaryota</taxon>
        <taxon>Viridiplantae</taxon>
        <taxon>Streptophyta</taxon>
        <taxon>Embryophyta</taxon>
        <taxon>Tracheophyta</taxon>
        <taxon>Spermatophyta</taxon>
        <taxon>Magnoliopsida</taxon>
        <taxon>Liliopsida</taxon>
        <taxon>Asparagales</taxon>
        <taxon>Orchidaceae</taxon>
        <taxon>Vanilloideae</taxon>
        <taxon>Vanilleae</taxon>
        <taxon>Vanilla</taxon>
    </lineage>
</organism>
<keyword evidence="5" id="KW-0732">Signal</keyword>
<evidence type="ECO:0000313" key="11">
    <source>
        <dbReference type="Proteomes" id="UP000639772"/>
    </source>
</evidence>
<comment type="caution">
    <text evidence="10">The sequence shown here is derived from an EMBL/GenBank/DDBJ whole genome shotgun (WGS) entry which is preliminary data.</text>
</comment>
<evidence type="ECO:0000256" key="5">
    <source>
        <dbReference type="ARBA" id="ARBA00022729"/>
    </source>
</evidence>
<dbReference type="UniPathway" id="UPA00545">
    <property type="reaction ID" value="UER00824"/>
</dbReference>
<comment type="cofactor">
    <cofactor evidence="8">
        <name>Ca(2+)</name>
        <dbReference type="ChEBI" id="CHEBI:29108"/>
    </cofactor>
    <text evidence="8">Binds 1 Ca(2+) ion. Required for its activity.</text>
</comment>
<feature type="domain" description="Pectate lyase" evidence="9">
    <location>
        <begin position="66"/>
        <end position="244"/>
    </location>
</feature>
<evidence type="ECO:0000256" key="7">
    <source>
        <dbReference type="ARBA" id="ARBA00023239"/>
    </source>
</evidence>
<dbReference type="SUPFAM" id="SSF51126">
    <property type="entry name" value="Pectin lyase-like"/>
    <property type="match status" value="1"/>
</dbReference>
<dbReference type="OrthoDB" id="1637350at2759"/>
<dbReference type="GO" id="GO:0046872">
    <property type="term" value="F:metal ion binding"/>
    <property type="evidence" value="ECO:0007669"/>
    <property type="project" value="UniProtKB-KW"/>
</dbReference>
<dbReference type="InterPro" id="IPR012334">
    <property type="entry name" value="Pectin_lyas_fold"/>
</dbReference>
<evidence type="ECO:0000256" key="3">
    <source>
        <dbReference type="ARBA" id="ARBA00012272"/>
    </source>
</evidence>
<comment type="catalytic activity">
    <reaction evidence="1 8">
        <text>Eliminative cleavage of (1-&gt;4)-alpha-D-galacturonan to give oligosaccharides with 4-deoxy-alpha-D-galact-4-enuronosyl groups at their non-reducing ends.</text>
        <dbReference type="EC" id="4.2.2.2"/>
    </reaction>
</comment>
<dbReference type="PRINTS" id="PR00807">
    <property type="entry name" value="AMBALLERGEN"/>
</dbReference>
<dbReference type="EMBL" id="JADCNM010000009">
    <property type="protein sequence ID" value="KAG0468079.1"/>
    <property type="molecule type" value="Genomic_DNA"/>
</dbReference>
<dbReference type="InterPro" id="IPR011050">
    <property type="entry name" value="Pectin_lyase_fold/virulence"/>
</dbReference>
<evidence type="ECO:0000256" key="2">
    <source>
        <dbReference type="ARBA" id="ARBA00005220"/>
    </source>
</evidence>
<keyword evidence="6 8" id="KW-0106">Calcium</keyword>
<evidence type="ECO:0000256" key="6">
    <source>
        <dbReference type="ARBA" id="ARBA00022837"/>
    </source>
</evidence>
<dbReference type="PANTHER" id="PTHR31683:SF170">
    <property type="entry name" value="PECTATE LYASE"/>
    <property type="match status" value="1"/>
</dbReference>
<proteinExistence type="inferred from homology"/>
<dbReference type="GO" id="GO:0030570">
    <property type="term" value="F:pectate lyase activity"/>
    <property type="evidence" value="ECO:0007669"/>
    <property type="project" value="UniProtKB-EC"/>
</dbReference>
<dbReference type="InterPro" id="IPR002022">
    <property type="entry name" value="Pec_lyase"/>
</dbReference>
<comment type="similarity">
    <text evidence="8">Belongs to the polysaccharide lyase 1 family.</text>
</comment>
<dbReference type="Proteomes" id="UP000639772">
    <property type="component" value="Chromosome 9"/>
</dbReference>